<evidence type="ECO:0000313" key="1">
    <source>
        <dbReference type="Proteomes" id="UP000035642"/>
    </source>
</evidence>
<dbReference type="AlphaFoldDB" id="A0A158PA28"/>
<dbReference type="WBParaSite" id="ACAC_0000893201-mRNA-1">
    <property type="protein sequence ID" value="ACAC_0000893201-mRNA-1"/>
    <property type="gene ID" value="ACAC_0000893201"/>
</dbReference>
<reference evidence="1" key="1">
    <citation type="submission" date="2012-09" db="EMBL/GenBank/DDBJ databases">
        <authorList>
            <person name="Martin A.A."/>
        </authorList>
    </citation>
    <scope>NUCLEOTIDE SEQUENCE</scope>
</reference>
<protein>
    <submittedName>
        <fullName evidence="2">Ovule protein</fullName>
    </submittedName>
</protein>
<accession>A0A158PA28</accession>
<sequence>MSGNVFMYIRACSVTNELSSITVGKQNPSEIYDAKPKPDYGNYHSKEVVVRKTPSVELKTVLETYMCYGRQMPLKLQATKCDRYCMWWVSANDELGGVACPSRRSSRATMGSHSLD</sequence>
<keyword evidence="1" id="KW-1185">Reference proteome</keyword>
<evidence type="ECO:0000313" key="2">
    <source>
        <dbReference type="WBParaSite" id="ACAC_0000893201-mRNA-1"/>
    </source>
</evidence>
<proteinExistence type="predicted"/>
<organism evidence="1 2">
    <name type="scientific">Angiostrongylus cantonensis</name>
    <name type="common">Rat lungworm</name>
    <dbReference type="NCBI Taxonomy" id="6313"/>
    <lineage>
        <taxon>Eukaryota</taxon>
        <taxon>Metazoa</taxon>
        <taxon>Ecdysozoa</taxon>
        <taxon>Nematoda</taxon>
        <taxon>Chromadorea</taxon>
        <taxon>Rhabditida</taxon>
        <taxon>Rhabditina</taxon>
        <taxon>Rhabditomorpha</taxon>
        <taxon>Strongyloidea</taxon>
        <taxon>Metastrongylidae</taxon>
        <taxon>Angiostrongylus</taxon>
    </lineage>
</organism>
<reference evidence="2" key="2">
    <citation type="submission" date="2016-04" db="UniProtKB">
        <authorList>
            <consortium name="WormBaseParasite"/>
        </authorList>
    </citation>
    <scope>IDENTIFICATION</scope>
</reference>
<name>A0A158PA28_ANGCA</name>
<dbReference type="Proteomes" id="UP000035642">
    <property type="component" value="Unassembled WGS sequence"/>
</dbReference>